<dbReference type="AlphaFoldDB" id="A0A643JXZ2"/>
<dbReference type="Gene3D" id="3.30.70.920">
    <property type="match status" value="1"/>
</dbReference>
<name>A0A643JXZ2_9EURY</name>
<reference evidence="2" key="1">
    <citation type="submission" date="2019-09" db="EMBL/GenBank/DDBJ databases">
        <title>Genomic analysis of Haloferax sp. CBA1149.</title>
        <authorList>
            <person name="Roh S.W."/>
        </authorList>
    </citation>
    <scope>NUCLEOTIDE SEQUENCE</scope>
    <source>
        <strain evidence="2">CBA1149</strain>
    </source>
</reference>
<protein>
    <submittedName>
        <fullName evidence="2">Lrp/AsnC family transcriptional regulator</fullName>
    </submittedName>
</protein>
<organism evidence="2">
    <name type="scientific">Haloferax sp. CBA1149</name>
    <dbReference type="NCBI Taxonomy" id="2650753"/>
    <lineage>
        <taxon>Archaea</taxon>
        <taxon>Methanobacteriati</taxon>
        <taxon>Methanobacteriota</taxon>
        <taxon>Stenosarchaea group</taxon>
        <taxon>Halobacteria</taxon>
        <taxon>Halobacteriales</taxon>
        <taxon>Haloferacaceae</taxon>
        <taxon>Haloferax</taxon>
    </lineage>
</organism>
<dbReference type="RefSeq" id="WP_151139178.1">
    <property type="nucleotide sequence ID" value="NZ_VZUS01000001.1"/>
</dbReference>
<evidence type="ECO:0000313" key="2">
    <source>
        <dbReference type="EMBL" id="KAB1189010.1"/>
    </source>
</evidence>
<dbReference type="EMBL" id="VZUS01000001">
    <property type="protein sequence ID" value="KAB1189010.1"/>
    <property type="molecule type" value="Genomic_DNA"/>
</dbReference>
<dbReference type="InterPro" id="IPR011008">
    <property type="entry name" value="Dimeric_a/b-barrel"/>
</dbReference>
<dbReference type="SUPFAM" id="SSF54909">
    <property type="entry name" value="Dimeric alpha+beta barrel"/>
    <property type="match status" value="1"/>
</dbReference>
<comment type="caution">
    <text evidence="2">The sequence shown here is derived from an EMBL/GenBank/DDBJ whole genome shotgun (WGS) entry which is preliminary data.</text>
</comment>
<accession>A0A643JXZ2</accession>
<feature type="domain" description="Transcription regulator AsnC/Lrp ligand binding" evidence="1">
    <location>
        <begin position="6"/>
        <end position="76"/>
    </location>
</feature>
<sequence>MVEAYITIQTAAGTAQDVAKQVSTLDGVRKANVVAGEVDVIAEVEADVERDLLKLISDEIHTIDGVGRTSTCIVLE</sequence>
<gene>
    <name evidence="2" type="ORF">Hfx1149_13580</name>
</gene>
<dbReference type="Pfam" id="PF01037">
    <property type="entry name" value="AsnC_trans_reg"/>
    <property type="match status" value="1"/>
</dbReference>
<dbReference type="InterPro" id="IPR019887">
    <property type="entry name" value="Tscrpt_reg_AsnC/Lrp_C"/>
</dbReference>
<evidence type="ECO:0000259" key="1">
    <source>
        <dbReference type="Pfam" id="PF01037"/>
    </source>
</evidence>
<proteinExistence type="predicted"/>